<dbReference type="GO" id="GO:0051536">
    <property type="term" value="F:iron-sulfur cluster binding"/>
    <property type="evidence" value="ECO:0007669"/>
    <property type="project" value="UniProtKB-KW"/>
</dbReference>
<organism evidence="9">
    <name type="scientific">marine sediment metagenome</name>
    <dbReference type="NCBI Taxonomy" id="412755"/>
    <lineage>
        <taxon>unclassified sequences</taxon>
        <taxon>metagenomes</taxon>
        <taxon>ecological metagenomes</taxon>
    </lineage>
</organism>
<evidence type="ECO:0000259" key="8">
    <source>
        <dbReference type="Pfam" id="PF00266"/>
    </source>
</evidence>
<dbReference type="Gene3D" id="3.90.1150.10">
    <property type="entry name" value="Aspartate Aminotransferase, domain 1"/>
    <property type="match status" value="1"/>
</dbReference>
<accession>A0A0F9FQA2</accession>
<gene>
    <name evidence="9" type="ORF">LCGC14_1921950</name>
</gene>
<keyword evidence="7" id="KW-0411">Iron-sulfur</keyword>
<evidence type="ECO:0000256" key="3">
    <source>
        <dbReference type="ARBA" id="ARBA00022679"/>
    </source>
</evidence>
<evidence type="ECO:0000313" key="9">
    <source>
        <dbReference type="EMBL" id="KKL88714.1"/>
    </source>
</evidence>
<dbReference type="Pfam" id="PF00266">
    <property type="entry name" value="Aminotran_5"/>
    <property type="match status" value="1"/>
</dbReference>
<proteinExistence type="inferred from homology"/>
<dbReference type="PANTHER" id="PTHR11601:SF34">
    <property type="entry name" value="CYSTEINE DESULFURASE"/>
    <property type="match status" value="1"/>
</dbReference>
<dbReference type="EMBL" id="LAZR01020482">
    <property type="protein sequence ID" value="KKL88714.1"/>
    <property type="molecule type" value="Genomic_DNA"/>
</dbReference>
<dbReference type="Gene3D" id="3.40.640.10">
    <property type="entry name" value="Type I PLP-dependent aspartate aminotransferase-like (Major domain)"/>
    <property type="match status" value="1"/>
</dbReference>
<dbReference type="PIRSF" id="PIRSF005572">
    <property type="entry name" value="NifS"/>
    <property type="match status" value="1"/>
</dbReference>
<dbReference type="GO" id="GO:0046872">
    <property type="term" value="F:metal ion binding"/>
    <property type="evidence" value="ECO:0007669"/>
    <property type="project" value="UniProtKB-KW"/>
</dbReference>
<comment type="similarity">
    <text evidence="2">Belongs to the class-V pyridoxal-phosphate-dependent aminotransferase family. NifS/IscS subfamily.</text>
</comment>
<dbReference type="AlphaFoldDB" id="A0A0F9FQA2"/>
<comment type="caution">
    <text evidence="9">The sequence shown here is derived from an EMBL/GenBank/DDBJ whole genome shotgun (WGS) entry which is preliminary data.</text>
</comment>
<dbReference type="InterPro" id="IPR015422">
    <property type="entry name" value="PyrdxlP-dep_Trfase_small"/>
</dbReference>
<dbReference type="SUPFAM" id="SSF53383">
    <property type="entry name" value="PLP-dependent transferases"/>
    <property type="match status" value="1"/>
</dbReference>
<feature type="domain" description="Aminotransferase class V" evidence="8">
    <location>
        <begin position="5"/>
        <end position="359"/>
    </location>
</feature>
<keyword evidence="6" id="KW-0408">Iron</keyword>
<dbReference type="GO" id="GO:0016740">
    <property type="term" value="F:transferase activity"/>
    <property type="evidence" value="ECO:0007669"/>
    <property type="project" value="UniProtKB-KW"/>
</dbReference>
<protein>
    <recommendedName>
        <fullName evidence="8">Aminotransferase class V domain-containing protein</fullName>
    </recommendedName>
</protein>
<evidence type="ECO:0000256" key="1">
    <source>
        <dbReference type="ARBA" id="ARBA00001933"/>
    </source>
</evidence>
<dbReference type="InterPro" id="IPR015424">
    <property type="entry name" value="PyrdxlP-dep_Trfase"/>
</dbReference>
<keyword evidence="3" id="KW-0808">Transferase</keyword>
<keyword evidence="4" id="KW-0479">Metal-binding</keyword>
<dbReference type="PANTHER" id="PTHR11601">
    <property type="entry name" value="CYSTEINE DESULFURYLASE FAMILY MEMBER"/>
    <property type="match status" value="1"/>
</dbReference>
<reference evidence="9" key="1">
    <citation type="journal article" date="2015" name="Nature">
        <title>Complex archaea that bridge the gap between prokaryotes and eukaryotes.</title>
        <authorList>
            <person name="Spang A."/>
            <person name="Saw J.H."/>
            <person name="Jorgensen S.L."/>
            <person name="Zaremba-Niedzwiedzka K."/>
            <person name="Martijn J."/>
            <person name="Lind A.E."/>
            <person name="van Eijk R."/>
            <person name="Schleper C."/>
            <person name="Guy L."/>
            <person name="Ettema T.J."/>
        </authorList>
    </citation>
    <scope>NUCLEOTIDE SEQUENCE</scope>
</reference>
<comment type="cofactor">
    <cofactor evidence="1">
        <name>pyridoxal 5'-phosphate</name>
        <dbReference type="ChEBI" id="CHEBI:597326"/>
    </cofactor>
</comment>
<sequence>MAFHYFDYASSCPPIPEVLAEFTRVSKELYGNPSSAHFPGREANKTMEEMKRRFGELCQLKKARIVLTSSGTEANNLVIRGLMEKYQKGRLLLAIDVHESAWFAKELYKGRVDVVPLEKNGRLSLKKIQDSIKKNTILFSAVHACNETGIIHDIAAYGELCRENNLLFHCDGIQALGHIKVNLECVPVDFYTFSPHKFGGPRGVGGFFLNSFDLAPQILGGGQEQELRAGTENVAGLAAALIALEKSHSMICDESLRLYQLTDFFLKRLSEQFSDFLLNSKHDGLPGLISISFPGTIGTNLVTEMSLRRFAISAGSACHSNDVKPSRIITALGRSEKDAIGTVRISMGRTTTQDEVEELVTTFVEVVNRQRLLA</sequence>
<name>A0A0F9FQA2_9ZZZZ</name>
<keyword evidence="5" id="KW-0663">Pyridoxal phosphate</keyword>
<dbReference type="Gene3D" id="1.10.260.50">
    <property type="match status" value="1"/>
</dbReference>
<dbReference type="InterPro" id="IPR015421">
    <property type="entry name" value="PyrdxlP-dep_Trfase_major"/>
</dbReference>
<dbReference type="InterPro" id="IPR016454">
    <property type="entry name" value="Cysteine_dSase"/>
</dbReference>
<evidence type="ECO:0000256" key="4">
    <source>
        <dbReference type="ARBA" id="ARBA00022723"/>
    </source>
</evidence>
<evidence type="ECO:0000256" key="2">
    <source>
        <dbReference type="ARBA" id="ARBA00006490"/>
    </source>
</evidence>
<evidence type="ECO:0000256" key="5">
    <source>
        <dbReference type="ARBA" id="ARBA00022898"/>
    </source>
</evidence>
<dbReference type="InterPro" id="IPR000192">
    <property type="entry name" value="Aminotrans_V_dom"/>
</dbReference>
<evidence type="ECO:0000256" key="6">
    <source>
        <dbReference type="ARBA" id="ARBA00023004"/>
    </source>
</evidence>
<evidence type="ECO:0000256" key="7">
    <source>
        <dbReference type="ARBA" id="ARBA00023014"/>
    </source>
</evidence>